<dbReference type="GO" id="GO:0003756">
    <property type="term" value="F:protein disulfide isomerase activity"/>
    <property type="evidence" value="ECO:0007669"/>
    <property type="project" value="TreeGrafter"/>
</dbReference>
<dbReference type="PANTHER" id="PTHR45672">
    <property type="entry name" value="PROTEIN DISULFIDE-ISOMERASE C17H9.14C-RELATED"/>
    <property type="match status" value="1"/>
</dbReference>
<evidence type="ECO:0000256" key="3">
    <source>
        <dbReference type="SAM" id="Phobius"/>
    </source>
</evidence>
<accession>A0A8H5HQQ0</accession>
<feature type="domain" description="Thioredoxin" evidence="5">
    <location>
        <begin position="14"/>
        <end position="152"/>
    </location>
</feature>
<evidence type="ECO:0000259" key="5">
    <source>
        <dbReference type="PROSITE" id="PS51352"/>
    </source>
</evidence>
<dbReference type="Pfam" id="PF00085">
    <property type="entry name" value="Thioredoxin"/>
    <property type="match status" value="3"/>
</dbReference>
<evidence type="ECO:0000256" key="2">
    <source>
        <dbReference type="ARBA" id="ARBA00022729"/>
    </source>
</evidence>
<feature type="transmembrane region" description="Helical" evidence="3">
    <location>
        <begin position="550"/>
        <end position="569"/>
    </location>
</feature>
<dbReference type="AlphaFoldDB" id="A0A8H5HQQ0"/>
<gene>
    <name evidence="6" type="ORF">D9615_000009</name>
</gene>
<evidence type="ECO:0000313" key="7">
    <source>
        <dbReference type="Proteomes" id="UP000565441"/>
    </source>
</evidence>
<dbReference type="Proteomes" id="UP000565441">
    <property type="component" value="Unassembled WGS sequence"/>
</dbReference>
<dbReference type="Gene3D" id="3.40.30.10">
    <property type="entry name" value="Glutaredoxin"/>
    <property type="match status" value="3"/>
</dbReference>
<organism evidence="6 7">
    <name type="scientific">Tricholomella constricta</name>
    <dbReference type="NCBI Taxonomy" id="117010"/>
    <lineage>
        <taxon>Eukaryota</taxon>
        <taxon>Fungi</taxon>
        <taxon>Dikarya</taxon>
        <taxon>Basidiomycota</taxon>
        <taxon>Agaricomycotina</taxon>
        <taxon>Agaricomycetes</taxon>
        <taxon>Agaricomycetidae</taxon>
        <taxon>Agaricales</taxon>
        <taxon>Tricholomatineae</taxon>
        <taxon>Lyophyllaceae</taxon>
        <taxon>Tricholomella</taxon>
    </lineage>
</organism>
<keyword evidence="7" id="KW-1185">Reference proteome</keyword>
<evidence type="ECO:0000256" key="1">
    <source>
        <dbReference type="ARBA" id="ARBA00006347"/>
    </source>
</evidence>
<reference evidence="6 7" key="1">
    <citation type="journal article" date="2020" name="ISME J.">
        <title>Uncovering the hidden diversity of litter-decomposition mechanisms in mushroom-forming fungi.</title>
        <authorList>
            <person name="Floudas D."/>
            <person name="Bentzer J."/>
            <person name="Ahren D."/>
            <person name="Johansson T."/>
            <person name="Persson P."/>
            <person name="Tunlid A."/>
        </authorList>
    </citation>
    <scope>NUCLEOTIDE SEQUENCE [LARGE SCALE GENOMIC DNA]</scope>
    <source>
        <strain evidence="6 7">CBS 661.87</strain>
    </source>
</reference>
<evidence type="ECO:0000313" key="6">
    <source>
        <dbReference type="EMBL" id="KAF5387700.1"/>
    </source>
</evidence>
<dbReference type="PROSITE" id="PS51352">
    <property type="entry name" value="THIOREDOXIN_2"/>
    <property type="match status" value="2"/>
</dbReference>
<dbReference type="InterPro" id="IPR017937">
    <property type="entry name" value="Thioredoxin_CS"/>
</dbReference>
<keyword evidence="3" id="KW-0472">Membrane</keyword>
<keyword evidence="2 4" id="KW-0732">Signal</keyword>
<dbReference type="GO" id="GO:0005783">
    <property type="term" value="C:endoplasmic reticulum"/>
    <property type="evidence" value="ECO:0007669"/>
    <property type="project" value="TreeGrafter"/>
</dbReference>
<feature type="chain" id="PRO_5034687931" description="Thioredoxin domain-containing protein" evidence="4">
    <location>
        <begin position="31"/>
        <end position="588"/>
    </location>
</feature>
<dbReference type="InterPro" id="IPR051063">
    <property type="entry name" value="PDI"/>
</dbReference>
<protein>
    <recommendedName>
        <fullName evidence="5">Thioredoxin domain-containing protein</fullName>
    </recommendedName>
</protein>
<dbReference type="SUPFAM" id="SSF52833">
    <property type="entry name" value="Thioredoxin-like"/>
    <property type="match status" value="2"/>
</dbReference>
<dbReference type="PANTHER" id="PTHR45672:SF3">
    <property type="entry name" value="THIOREDOXIN DOMAIN-CONTAINING PROTEIN 5"/>
    <property type="match status" value="1"/>
</dbReference>
<dbReference type="GO" id="GO:0006457">
    <property type="term" value="P:protein folding"/>
    <property type="evidence" value="ECO:0007669"/>
    <property type="project" value="TreeGrafter"/>
</dbReference>
<feature type="signal peptide" evidence="4">
    <location>
        <begin position="1"/>
        <end position="30"/>
    </location>
</feature>
<comment type="caution">
    <text evidence="6">The sequence shown here is derived from an EMBL/GenBank/DDBJ whole genome shotgun (WGS) entry which is preliminary data.</text>
</comment>
<dbReference type="EMBL" id="JAACJP010000001">
    <property type="protein sequence ID" value="KAF5387700.1"/>
    <property type="molecule type" value="Genomic_DNA"/>
</dbReference>
<name>A0A8H5HQQ0_9AGAR</name>
<keyword evidence="3" id="KW-1133">Transmembrane helix</keyword>
<proteinExistence type="inferred from homology"/>
<comment type="similarity">
    <text evidence="1">Belongs to the protein disulfide isomerase family.</text>
</comment>
<feature type="domain" description="Thioredoxin" evidence="5">
    <location>
        <begin position="153"/>
        <end position="277"/>
    </location>
</feature>
<dbReference type="InterPro" id="IPR036249">
    <property type="entry name" value="Thioredoxin-like_sf"/>
</dbReference>
<keyword evidence="3" id="KW-0812">Transmembrane</keyword>
<sequence>MHLLAAFRELPISLLITSLALATTALPVHGTDLTPDNFKTLTADGFWFIEYFSPYCSHCREFEPTWKKLVEETEHTTPSVKLAQVDCAVHGGTSSPVSTIALVAAYLSPIDLCAEKGVKAYPTMRMYRNGQDLEKYTGHRTLPDLHAFIKRHVDAVAPPPPKKSEIPPVNINGEVLQLTDSTFAANLAKGPMFVKFFAPWCGHCKKLAPVWRQLATHMKGKLNVAEVDCEEHGALCKANDVTGYPTLVYITKGGLKSDYNGGRKLEQLKAFADKASSAGFQPIKTEELDTLVKDNEVLYLLVHSAADTDILQTVQRAATPLLGSPSLFTSSDPALLTRFSVPQTSTWALVALKDHDARTPASILPERTATSEDKIRTWLLSHRLPTTIELTQDTFQGVMNAPQAPLVVIAAVGPSIMDRAQERVAEIGKKWRLRTQGSGMVAGREVVFATMDAEKWKDWMKSMYGIVNADAETELAGVKVVITDHKRLVYYDRDTVDSRIKLSSTPSLFAAVEAAASGKLAYKNSENAVERLARYLNNKMVSLEKYVVTYPWRAAFILFMVFVAVFLGLKRLIADDVPADYRKVDRLD</sequence>
<dbReference type="OrthoDB" id="72053at2759"/>
<dbReference type="PROSITE" id="PS00194">
    <property type="entry name" value="THIOREDOXIN_1"/>
    <property type="match status" value="1"/>
</dbReference>
<dbReference type="InterPro" id="IPR013766">
    <property type="entry name" value="Thioredoxin_domain"/>
</dbReference>
<evidence type="ECO:0000256" key="4">
    <source>
        <dbReference type="SAM" id="SignalP"/>
    </source>
</evidence>